<organism evidence="5 7">
    <name type="scientific">Puccinia coronata f. sp. avenae</name>
    <dbReference type="NCBI Taxonomy" id="200324"/>
    <lineage>
        <taxon>Eukaryota</taxon>
        <taxon>Fungi</taxon>
        <taxon>Dikarya</taxon>
        <taxon>Basidiomycota</taxon>
        <taxon>Pucciniomycotina</taxon>
        <taxon>Pucciniomycetes</taxon>
        <taxon>Pucciniales</taxon>
        <taxon>Pucciniaceae</taxon>
        <taxon>Puccinia</taxon>
    </lineage>
</organism>
<protein>
    <recommendedName>
        <fullName evidence="8">40S ribosomal protein S15</fullName>
    </recommendedName>
</protein>
<dbReference type="GO" id="GO:0006412">
    <property type="term" value="P:translation"/>
    <property type="evidence" value="ECO:0007669"/>
    <property type="project" value="InterPro"/>
</dbReference>
<dbReference type="PRINTS" id="PR00975">
    <property type="entry name" value="RIBOSOMALS19"/>
</dbReference>
<evidence type="ECO:0000256" key="4">
    <source>
        <dbReference type="RuleBase" id="RU003485"/>
    </source>
</evidence>
<evidence type="ECO:0000256" key="1">
    <source>
        <dbReference type="ARBA" id="ARBA00007345"/>
    </source>
</evidence>
<gene>
    <name evidence="6" type="ORF">PCASD_04811</name>
    <name evidence="5" type="ORF">PCASD_23654</name>
</gene>
<dbReference type="SUPFAM" id="SSF54570">
    <property type="entry name" value="Ribosomal protein S19"/>
    <property type="match status" value="1"/>
</dbReference>
<dbReference type="PROSITE" id="PS00323">
    <property type="entry name" value="RIBOSOMAL_S19"/>
    <property type="match status" value="1"/>
</dbReference>
<dbReference type="EMBL" id="PGCI01000045">
    <property type="protein sequence ID" value="PLW45809.1"/>
    <property type="molecule type" value="Genomic_DNA"/>
</dbReference>
<dbReference type="InterPro" id="IPR020934">
    <property type="entry name" value="Ribosomal_uS19_CS"/>
</dbReference>
<dbReference type="NCBIfam" id="TIGR01025">
    <property type="entry name" value="uS19_arch"/>
    <property type="match status" value="1"/>
</dbReference>
<dbReference type="HAMAP" id="MF_00531">
    <property type="entry name" value="Ribosomal_uS19"/>
    <property type="match status" value="1"/>
</dbReference>
<dbReference type="AlphaFoldDB" id="A0A2N5SV75"/>
<comment type="caution">
    <text evidence="5">The sequence shown here is derived from an EMBL/GenBank/DDBJ whole genome shotgun (WGS) entry which is preliminary data.</text>
</comment>
<dbReference type="Pfam" id="PF00203">
    <property type="entry name" value="Ribosomal_S19"/>
    <property type="match status" value="1"/>
</dbReference>
<proteinExistence type="inferred from homology"/>
<name>A0A2N5SV75_9BASI</name>
<dbReference type="GO" id="GO:0000028">
    <property type="term" value="P:ribosomal small subunit assembly"/>
    <property type="evidence" value="ECO:0007669"/>
    <property type="project" value="TreeGrafter"/>
</dbReference>
<comment type="similarity">
    <text evidence="1 4">Belongs to the universal ribosomal protein uS19 family.</text>
</comment>
<dbReference type="FunFam" id="3.30.860.10:FF:000002">
    <property type="entry name" value="40S ribosomal protein S15"/>
    <property type="match status" value="1"/>
</dbReference>
<keyword evidence="2 4" id="KW-0689">Ribosomal protein</keyword>
<dbReference type="GO" id="GO:0003735">
    <property type="term" value="F:structural constituent of ribosome"/>
    <property type="evidence" value="ECO:0007669"/>
    <property type="project" value="InterPro"/>
</dbReference>
<dbReference type="PANTHER" id="PTHR11880:SF2">
    <property type="entry name" value="SMALL RIBOSOMAL SUBUNIT PROTEIN US19"/>
    <property type="match status" value="1"/>
</dbReference>
<dbReference type="InterPro" id="IPR023575">
    <property type="entry name" value="Ribosomal_uS19_SF"/>
</dbReference>
<evidence type="ECO:0000256" key="2">
    <source>
        <dbReference type="ARBA" id="ARBA00022980"/>
    </source>
</evidence>
<dbReference type="Proteomes" id="UP000235392">
    <property type="component" value="Unassembled WGS sequence"/>
</dbReference>
<evidence type="ECO:0008006" key="8">
    <source>
        <dbReference type="Google" id="ProtNLM"/>
    </source>
</evidence>
<dbReference type="GO" id="GO:0003723">
    <property type="term" value="F:RNA binding"/>
    <property type="evidence" value="ECO:0007669"/>
    <property type="project" value="InterPro"/>
</dbReference>
<dbReference type="InterPro" id="IPR002222">
    <property type="entry name" value="Ribosomal_uS19"/>
</dbReference>
<evidence type="ECO:0000313" key="7">
    <source>
        <dbReference type="Proteomes" id="UP000235392"/>
    </source>
</evidence>
<dbReference type="PANTHER" id="PTHR11880">
    <property type="entry name" value="RIBOSOMAL PROTEIN S19P FAMILY MEMBER"/>
    <property type="match status" value="1"/>
</dbReference>
<dbReference type="Gene3D" id="3.30.860.10">
    <property type="entry name" value="30s Ribosomal Protein S19, Chain A"/>
    <property type="match status" value="1"/>
</dbReference>
<dbReference type="EMBL" id="PGCI01000757">
    <property type="protein sequence ID" value="PLW17130.1"/>
    <property type="molecule type" value="Genomic_DNA"/>
</dbReference>
<evidence type="ECO:0000256" key="3">
    <source>
        <dbReference type="ARBA" id="ARBA00023274"/>
    </source>
</evidence>
<sequence length="166" mass="19056">MSGVELTDPHEAAELKRKRTFRKFQYRGIELEALLDLSNEQLMEVVHARARRRFQRGLKRKPMTLIKKLRKARKEAPPNEKPAVVKTHLRDMLVVPEMIGSVIGIYNGKTFNSVEIKGEMVGHYLAEFSISYKPVKHGRPAAYLSCLLPTRKLYADHVQSKPIYAS</sequence>
<evidence type="ECO:0000313" key="5">
    <source>
        <dbReference type="EMBL" id="PLW17130.1"/>
    </source>
</evidence>
<evidence type="ECO:0000313" key="6">
    <source>
        <dbReference type="EMBL" id="PLW45809.1"/>
    </source>
</evidence>
<dbReference type="GO" id="GO:0022627">
    <property type="term" value="C:cytosolic small ribosomal subunit"/>
    <property type="evidence" value="ECO:0007669"/>
    <property type="project" value="TreeGrafter"/>
</dbReference>
<reference evidence="5 7" key="1">
    <citation type="submission" date="2017-11" db="EMBL/GenBank/DDBJ databases">
        <title>De novo assembly and phasing of dikaryotic genomes from two isolates of Puccinia coronata f. sp. avenae, the causal agent of oat crown rust.</title>
        <authorList>
            <person name="Miller M.E."/>
            <person name="Zhang Y."/>
            <person name="Omidvar V."/>
            <person name="Sperschneider J."/>
            <person name="Schwessinger B."/>
            <person name="Raley C."/>
            <person name="Palmer J.M."/>
            <person name="Garnica D."/>
            <person name="Upadhyaya N."/>
            <person name="Rathjen J."/>
            <person name="Taylor J.M."/>
            <person name="Park R.F."/>
            <person name="Dodds P.N."/>
            <person name="Hirsch C.D."/>
            <person name="Kianian S.F."/>
            <person name="Figueroa M."/>
        </authorList>
    </citation>
    <scope>NUCLEOTIDE SEQUENCE [LARGE SCALE GENOMIC DNA]</scope>
    <source>
        <strain evidence="5">12SD80</strain>
    </source>
</reference>
<keyword evidence="3 4" id="KW-0687">Ribonucleoprotein</keyword>
<dbReference type="InterPro" id="IPR005713">
    <property type="entry name" value="Ribosomal_uS19_euk/arc"/>
</dbReference>
<accession>A0A2N5SV75</accession>